<comment type="caution">
    <text evidence="2">The sequence shown here is derived from an EMBL/GenBank/DDBJ whole genome shotgun (WGS) entry which is preliminary data.</text>
</comment>
<gene>
    <name evidence="2" type="ORF">M5K25_017613</name>
</gene>
<keyword evidence="3" id="KW-1185">Reference proteome</keyword>
<evidence type="ECO:0000256" key="1">
    <source>
        <dbReference type="ARBA" id="ARBA00006974"/>
    </source>
</evidence>
<dbReference type="EMBL" id="JANQDX010000013">
    <property type="protein sequence ID" value="KAL0914109.1"/>
    <property type="molecule type" value="Genomic_DNA"/>
</dbReference>
<reference evidence="2 3" key="1">
    <citation type="journal article" date="2024" name="Plant Biotechnol. J.">
        <title>Dendrobium thyrsiflorum genome and its molecular insights into genes involved in important horticultural traits.</title>
        <authorList>
            <person name="Chen B."/>
            <person name="Wang J.Y."/>
            <person name="Zheng P.J."/>
            <person name="Li K.L."/>
            <person name="Liang Y.M."/>
            <person name="Chen X.F."/>
            <person name="Zhang C."/>
            <person name="Zhao X."/>
            <person name="He X."/>
            <person name="Zhang G.Q."/>
            <person name="Liu Z.J."/>
            <person name="Xu Q."/>
        </authorList>
    </citation>
    <scope>NUCLEOTIDE SEQUENCE [LARGE SCALE GENOMIC DNA]</scope>
    <source>
        <strain evidence="2">GZMU011</strain>
    </source>
</reference>
<evidence type="ECO:0000313" key="2">
    <source>
        <dbReference type="EMBL" id="KAL0914109.1"/>
    </source>
</evidence>
<comment type="similarity">
    <text evidence="1">Belongs to the ARG7 family.</text>
</comment>
<dbReference type="Proteomes" id="UP001552299">
    <property type="component" value="Unassembled WGS sequence"/>
</dbReference>
<evidence type="ECO:0000313" key="3">
    <source>
        <dbReference type="Proteomes" id="UP001552299"/>
    </source>
</evidence>
<dbReference type="InterPro" id="IPR003676">
    <property type="entry name" value="SAUR_fam"/>
</dbReference>
<sequence length="157" mass="17932">MPFHKARCLRLQRRLVQGWRWMLPGRSTAYSLLEPPSYQCTEENCGSSPRMERLARWVRSLKHRLKKPELLVGGEGEKRPPKGHLVVYVGGGEKGVVDAQPKRYVVPVVYFNHPLFGELLREVEEEFGYRHPGGITIPCSVCRFERVKARIAGDCCG</sequence>
<dbReference type="Pfam" id="PF02519">
    <property type="entry name" value="Auxin_inducible"/>
    <property type="match status" value="1"/>
</dbReference>
<accession>A0ABD0UN85</accession>
<proteinExistence type="inferred from homology"/>
<protein>
    <submittedName>
        <fullName evidence="2">Uncharacterized protein</fullName>
    </submittedName>
</protein>
<name>A0ABD0UN85_DENTH</name>
<organism evidence="2 3">
    <name type="scientific">Dendrobium thyrsiflorum</name>
    <name type="common">Pinecone-like raceme dendrobium</name>
    <name type="synonym">Orchid</name>
    <dbReference type="NCBI Taxonomy" id="117978"/>
    <lineage>
        <taxon>Eukaryota</taxon>
        <taxon>Viridiplantae</taxon>
        <taxon>Streptophyta</taxon>
        <taxon>Embryophyta</taxon>
        <taxon>Tracheophyta</taxon>
        <taxon>Spermatophyta</taxon>
        <taxon>Magnoliopsida</taxon>
        <taxon>Liliopsida</taxon>
        <taxon>Asparagales</taxon>
        <taxon>Orchidaceae</taxon>
        <taxon>Epidendroideae</taxon>
        <taxon>Malaxideae</taxon>
        <taxon>Dendrobiinae</taxon>
        <taxon>Dendrobium</taxon>
    </lineage>
</organism>
<dbReference type="PANTHER" id="PTHR31374">
    <property type="entry name" value="AUXIN-INDUCED PROTEIN-LIKE-RELATED"/>
    <property type="match status" value="1"/>
</dbReference>
<dbReference type="AlphaFoldDB" id="A0ABD0UN85"/>
<dbReference type="PANTHER" id="PTHR31374:SF304">
    <property type="entry name" value="OS04G0537100 PROTEIN"/>
    <property type="match status" value="1"/>
</dbReference>